<proteinExistence type="predicted"/>
<organism evidence="3 4">
    <name type="scientific">Ceratocystis lukuohia</name>
    <dbReference type="NCBI Taxonomy" id="2019550"/>
    <lineage>
        <taxon>Eukaryota</taxon>
        <taxon>Fungi</taxon>
        <taxon>Dikarya</taxon>
        <taxon>Ascomycota</taxon>
        <taxon>Pezizomycotina</taxon>
        <taxon>Sordariomycetes</taxon>
        <taxon>Hypocreomycetidae</taxon>
        <taxon>Microascales</taxon>
        <taxon>Ceratocystidaceae</taxon>
        <taxon>Ceratocystis</taxon>
    </lineage>
</organism>
<dbReference type="RefSeq" id="XP_070855931.1">
    <property type="nucleotide sequence ID" value="XM_071001584.1"/>
</dbReference>
<feature type="compositionally biased region" description="Polar residues" evidence="1">
    <location>
        <begin position="1"/>
        <end position="15"/>
    </location>
</feature>
<dbReference type="Proteomes" id="UP001610728">
    <property type="component" value="Unassembled WGS sequence"/>
</dbReference>
<accession>A0ABR4M8Z2</accession>
<feature type="region of interest" description="Disordered" evidence="1">
    <location>
        <begin position="230"/>
        <end position="273"/>
    </location>
</feature>
<feature type="domain" description="Retrotransposon gag" evidence="2">
    <location>
        <begin position="121"/>
        <end position="183"/>
    </location>
</feature>
<reference evidence="3 4" key="1">
    <citation type="submission" date="2020-05" db="EMBL/GenBank/DDBJ databases">
        <title>Ceratocystis lukuohia genome.</title>
        <authorList>
            <person name="Harrington T.C."/>
            <person name="Kim K."/>
            <person name="Mayers C.G."/>
        </authorList>
    </citation>
    <scope>NUCLEOTIDE SEQUENCE [LARGE SCALE GENOMIC DNA]</scope>
    <source>
        <strain evidence="3 4">C4212</strain>
    </source>
</reference>
<dbReference type="Pfam" id="PF03732">
    <property type="entry name" value="Retrotrans_gag"/>
    <property type="match status" value="1"/>
</dbReference>
<evidence type="ECO:0000313" key="3">
    <source>
        <dbReference type="EMBL" id="KAL2884750.1"/>
    </source>
</evidence>
<gene>
    <name evidence="3" type="ORF">HOO65_090045</name>
</gene>
<sequence>MPTYQFSSEGSSIYESPTDHEDVPVEDVRTHSVPVEDTRKRTMQNTPAAALGCPLYNGNRALYRAWKNHMQGAMDYQDNLSDQKKITLILMSLTIQASEGISEKLTELRKKEGATEAEAWKVLDNRFEDPGHIDATRMKLNALKQKGDAYEVYVQDFYKLLQEARGQAWPEEIKIDAFRKGLDRKVTYYTLATAPGKTLEEEIKIYRQVYTNILRNKNLDKFSAYISSPNQHDEIPREYGDPMDIDSNYTQSHSTPRPKTTQNSSPGLPDDHKYRGRVAKWVSNEEMSRRRQANVCLRCARPKCWARVCPLKPARRPAPIHTQVNNTTVEEWNTPPVEETSVADDQGKA</sequence>
<dbReference type="GeneID" id="98121269"/>
<evidence type="ECO:0000313" key="4">
    <source>
        <dbReference type="Proteomes" id="UP001610728"/>
    </source>
</evidence>
<feature type="region of interest" description="Disordered" evidence="1">
    <location>
        <begin position="327"/>
        <end position="349"/>
    </location>
</feature>
<dbReference type="EMBL" id="JABSNW010000009">
    <property type="protein sequence ID" value="KAL2884750.1"/>
    <property type="molecule type" value="Genomic_DNA"/>
</dbReference>
<evidence type="ECO:0000259" key="2">
    <source>
        <dbReference type="Pfam" id="PF03732"/>
    </source>
</evidence>
<keyword evidence="4" id="KW-1185">Reference proteome</keyword>
<evidence type="ECO:0000256" key="1">
    <source>
        <dbReference type="SAM" id="MobiDB-lite"/>
    </source>
</evidence>
<feature type="compositionally biased region" description="Basic and acidic residues" evidence="1">
    <location>
        <begin position="231"/>
        <end position="240"/>
    </location>
</feature>
<protein>
    <submittedName>
        <fullName evidence="3">Retrotransposon gag protein</fullName>
    </submittedName>
</protein>
<feature type="compositionally biased region" description="Polar residues" evidence="1">
    <location>
        <begin position="247"/>
        <end position="266"/>
    </location>
</feature>
<feature type="region of interest" description="Disordered" evidence="1">
    <location>
        <begin position="1"/>
        <end position="23"/>
    </location>
</feature>
<comment type="caution">
    <text evidence="3">The sequence shown here is derived from an EMBL/GenBank/DDBJ whole genome shotgun (WGS) entry which is preliminary data.</text>
</comment>
<name>A0ABR4M8Z2_9PEZI</name>
<dbReference type="InterPro" id="IPR005162">
    <property type="entry name" value="Retrotrans_gag_dom"/>
</dbReference>